<dbReference type="Proteomes" id="UP000281553">
    <property type="component" value="Unassembled WGS sequence"/>
</dbReference>
<organism evidence="1 2">
    <name type="scientific">Dibothriocephalus latus</name>
    <name type="common">Fish tapeworm</name>
    <name type="synonym">Diphyllobothrium latum</name>
    <dbReference type="NCBI Taxonomy" id="60516"/>
    <lineage>
        <taxon>Eukaryota</taxon>
        <taxon>Metazoa</taxon>
        <taxon>Spiralia</taxon>
        <taxon>Lophotrochozoa</taxon>
        <taxon>Platyhelminthes</taxon>
        <taxon>Cestoda</taxon>
        <taxon>Eucestoda</taxon>
        <taxon>Diphyllobothriidea</taxon>
        <taxon>Diphyllobothriidae</taxon>
        <taxon>Dibothriocephalus</taxon>
    </lineage>
</organism>
<dbReference type="OrthoDB" id="6159398at2759"/>
<gene>
    <name evidence="1" type="ORF">DILT_LOCUS12425</name>
</gene>
<keyword evidence="2" id="KW-1185">Reference proteome</keyword>
<evidence type="ECO:0000313" key="1">
    <source>
        <dbReference type="EMBL" id="VDN16594.1"/>
    </source>
</evidence>
<evidence type="ECO:0000313" key="2">
    <source>
        <dbReference type="Proteomes" id="UP000281553"/>
    </source>
</evidence>
<proteinExistence type="predicted"/>
<name>A0A3P7LIG5_DIBLA</name>
<dbReference type="AlphaFoldDB" id="A0A3P7LIG5"/>
<accession>A0A3P7LIG5</accession>
<protein>
    <submittedName>
        <fullName evidence="1">Uncharacterized protein</fullName>
    </submittedName>
</protein>
<sequence>MLQSFLTASPIILTARMQELFKRSQSVTGDKLNLEFDVSILVVGVLKAPEGFQVPSEILVRGFVMPTKNNKPVGPSGRLREPTYSRFGCMEYFRTNAAYTLMLKVGQPRNDWPSTRVELMEFDLVGPLLPFDTYYNRHILDLLCVNCCKFTENCSF</sequence>
<reference evidence="1 2" key="1">
    <citation type="submission" date="2018-11" db="EMBL/GenBank/DDBJ databases">
        <authorList>
            <consortium name="Pathogen Informatics"/>
        </authorList>
    </citation>
    <scope>NUCLEOTIDE SEQUENCE [LARGE SCALE GENOMIC DNA]</scope>
</reference>
<dbReference type="EMBL" id="UYRU01066411">
    <property type="protein sequence ID" value="VDN16594.1"/>
    <property type="molecule type" value="Genomic_DNA"/>
</dbReference>